<organism evidence="1 2">
    <name type="scientific">Acinetobacter baumannii</name>
    <dbReference type="NCBI Taxonomy" id="470"/>
    <lineage>
        <taxon>Bacteria</taxon>
        <taxon>Pseudomonadati</taxon>
        <taxon>Pseudomonadota</taxon>
        <taxon>Gammaproteobacteria</taxon>
        <taxon>Moraxellales</taxon>
        <taxon>Moraxellaceae</taxon>
        <taxon>Acinetobacter</taxon>
        <taxon>Acinetobacter calcoaceticus/baumannii complex</taxon>
    </lineage>
</organism>
<accession>A0AAJ0VM31</accession>
<name>A0AAJ0VM31_ACIBA</name>
<evidence type="ECO:0000313" key="2">
    <source>
        <dbReference type="Proteomes" id="UP000076296"/>
    </source>
</evidence>
<reference evidence="1 2" key="1">
    <citation type="submission" date="2016-01" db="EMBL/GenBank/DDBJ databases">
        <title>Draft sequences of Acinetobacter baumannii isolates from wounded military personnel.</title>
        <authorList>
            <person name="Arivett B.A."/>
            <person name="Fiester S.E."/>
            <person name="Ream D.C."/>
            <person name="Actis L.A."/>
        </authorList>
    </citation>
    <scope>NUCLEOTIDE SEQUENCE [LARGE SCALE GENOMIC DNA]</scope>
    <source>
        <strain evidence="1 2">AB2828</strain>
    </source>
</reference>
<gene>
    <name evidence="1" type="ORF">LV35_04199</name>
</gene>
<dbReference type="AlphaFoldDB" id="A0AAJ0VM31"/>
<sequence length="55" mass="5811">MPHNGVVLLFPAVAGGGHRLGECGPLAEPAPEVHHLVCGGLREPFRLEPVADHRP</sequence>
<evidence type="ECO:0000313" key="1">
    <source>
        <dbReference type="EMBL" id="KZA07811.1"/>
    </source>
</evidence>
<dbReference type="EMBL" id="LRDT01000084">
    <property type="protein sequence ID" value="KZA07811.1"/>
    <property type="molecule type" value="Genomic_DNA"/>
</dbReference>
<proteinExistence type="predicted"/>
<protein>
    <submittedName>
        <fullName evidence="1">Uncharacterized protein</fullName>
    </submittedName>
</protein>
<comment type="caution">
    <text evidence="1">The sequence shown here is derived from an EMBL/GenBank/DDBJ whole genome shotgun (WGS) entry which is preliminary data.</text>
</comment>
<dbReference type="Proteomes" id="UP000076296">
    <property type="component" value="Unassembled WGS sequence"/>
</dbReference>